<protein>
    <recommendedName>
        <fullName evidence="3">Transposase</fullName>
    </recommendedName>
</protein>
<organism evidence="1 2">
    <name type="scientific">Cristinia sonorae</name>
    <dbReference type="NCBI Taxonomy" id="1940300"/>
    <lineage>
        <taxon>Eukaryota</taxon>
        <taxon>Fungi</taxon>
        <taxon>Dikarya</taxon>
        <taxon>Basidiomycota</taxon>
        <taxon>Agaricomycotina</taxon>
        <taxon>Agaricomycetes</taxon>
        <taxon>Agaricomycetidae</taxon>
        <taxon>Agaricales</taxon>
        <taxon>Pleurotineae</taxon>
        <taxon>Stephanosporaceae</taxon>
        <taxon>Cristinia</taxon>
    </lineage>
</organism>
<dbReference type="AlphaFoldDB" id="A0A8K0UFV9"/>
<dbReference type="EMBL" id="JAEVFJ010000042">
    <property type="protein sequence ID" value="KAH8086588.1"/>
    <property type="molecule type" value="Genomic_DNA"/>
</dbReference>
<dbReference type="SUPFAM" id="SSF46689">
    <property type="entry name" value="Homeodomain-like"/>
    <property type="match status" value="1"/>
</dbReference>
<dbReference type="PANTHER" id="PTHR46564:SF1">
    <property type="entry name" value="TRANSPOSASE"/>
    <property type="match status" value="1"/>
</dbReference>
<name>A0A8K0UFV9_9AGAR</name>
<dbReference type="OrthoDB" id="3012036at2759"/>
<dbReference type="Proteomes" id="UP000813824">
    <property type="component" value="Unassembled WGS sequence"/>
</dbReference>
<gene>
    <name evidence="1" type="ORF">BXZ70DRAFT_1002210</name>
</gene>
<proteinExistence type="predicted"/>
<sequence>MRKLSADLIFRIPVLRYELGYKVRDICLFLGVRKILVYKTLADFCCHGIPFNPHARKSTGRPRILTRTDELYLYNLLRCHPTLYLDKIQDRLLEARGTQVTISSLSRTLRRMLITSKMVTAEAFERNELICAVFRNRIATIAPDLNMLMFTDESAKDRRTHGRRRGWAVAGRRSL</sequence>
<evidence type="ECO:0000313" key="1">
    <source>
        <dbReference type="EMBL" id="KAH8086588.1"/>
    </source>
</evidence>
<dbReference type="InterPro" id="IPR009057">
    <property type="entry name" value="Homeodomain-like_sf"/>
</dbReference>
<reference evidence="1" key="1">
    <citation type="journal article" date="2021" name="New Phytol.">
        <title>Evolutionary innovations through gain and loss of genes in the ectomycorrhizal Boletales.</title>
        <authorList>
            <person name="Wu G."/>
            <person name="Miyauchi S."/>
            <person name="Morin E."/>
            <person name="Kuo A."/>
            <person name="Drula E."/>
            <person name="Varga T."/>
            <person name="Kohler A."/>
            <person name="Feng B."/>
            <person name="Cao Y."/>
            <person name="Lipzen A."/>
            <person name="Daum C."/>
            <person name="Hundley H."/>
            <person name="Pangilinan J."/>
            <person name="Johnson J."/>
            <person name="Barry K."/>
            <person name="LaButti K."/>
            <person name="Ng V."/>
            <person name="Ahrendt S."/>
            <person name="Min B."/>
            <person name="Choi I.G."/>
            <person name="Park H."/>
            <person name="Plett J.M."/>
            <person name="Magnuson J."/>
            <person name="Spatafora J.W."/>
            <person name="Nagy L.G."/>
            <person name="Henrissat B."/>
            <person name="Grigoriev I.V."/>
            <person name="Yang Z.L."/>
            <person name="Xu J."/>
            <person name="Martin F.M."/>
        </authorList>
    </citation>
    <scope>NUCLEOTIDE SEQUENCE</scope>
    <source>
        <strain evidence="1">KKN 215</strain>
    </source>
</reference>
<keyword evidence="2" id="KW-1185">Reference proteome</keyword>
<evidence type="ECO:0008006" key="3">
    <source>
        <dbReference type="Google" id="ProtNLM"/>
    </source>
</evidence>
<comment type="caution">
    <text evidence="1">The sequence shown here is derived from an EMBL/GenBank/DDBJ whole genome shotgun (WGS) entry which is preliminary data.</text>
</comment>
<evidence type="ECO:0000313" key="2">
    <source>
        <dbReference type="Proteomes" id="UP000813824"/>
    </source>
</evidence>
<accession>A0A8K0UFV9</accession>
<dbReference type="PANTHER" id="PTHR46564">
    <property type="entry name" value="TRANSPOSASE"/>
    <property type="match status" value="1"/>
</dbReference>